<evidence type="ECO:0000313" key="3">
    <source>
        <dbReference type="EMBL" id="RSN73761.1"/>
    </source>
</evidence>
<accession>A0A429GIS6</accession>
<reference evidence="3 4" key="1">
    <citation type="submission" date="2018-10" db="EMBL/GenBank/DDBJ databases">
        <title>Co-occurring genomic capacity for anaerobic methane metabolism and dissimilatory sulfite reduction discovered in the Korarchaeota.</title>
        <authorList>
            <person name="Mckay L.J."/>
            <person name="Dlakic M."/>
            <person name="Fields M.W."/>
            <person name="Delmont T.O."/>
            <person name="Eren A.M."/>
            <person name="Jay Z.J."/>
            <person name="Klingelsmith K.B."/>
            <person name="Rusch D.B."/>
            <person name="Inskeep W.P."/>
        </authorList>
    </citation>
    <scope>NUCLEOTIDE SEQUENCE [LARGE SCALE GENOMIC DNA]</scope>
    <source>
        <strain evidence="3 4">MDKW</strain>
    </source>
</reference>
<evidence type="ECO:0000256" key="1">
    <source>
        <dbReference type="ARBA" id="ARBA00022705"/>
    </source>
</evidence>
<organism evidence="3 4">
    <name type="scientific">Candidatus Methanodesulfokora washburnensis</name>
    <dbReference type="NCBI Taxonomy" id="2478471"/>
    <lineage>
        <taxon>Archaea</taxon>
        <taxon>Thermoproteota</taxon>
        <taxon>Candidatus Korarchaeia</taxon>
        <taxon>Candidatus Korarchaeia incertae sedis</taxon>
        <taxon>Candidatus Methanodesulfokora</taxon>
    </lineage>
</organism>
<feature type="domain" description="AAA+ ATPase" evidence="2">
    <location>
        <begin position="57"/>
        <end position="214"/>
    </location>
</feature>
<dbReference type="Gene3D" id="3.40.50.300">
    <property type="entry name" value="P-loop containing nucleotide triphosphate hydrolases"/>
    <property type="match status" value="1"/>
</dbReference>
<gene>
    <name evidence="3" type="ORF">D6D85_09545</name>
</gene>
<keyword evidence="4" id="KW-1185">Reference proteome</keyword>
<evidence type="ECO:0000259" key="2">
    <source>
        <dbReference type="SMART" id="SM00382"/>
    </source>
</evidence>
<dbReference type="GO" id="GO:0003688">
    <property type="term" value="F:DNA replication origin binding"/>
    <property type="evidence" value="ECO:0007669"/>
    <property type="project" value="TreeGrafter"/>
</dbReference>
<evidence type="ECO:0000313" key="4">
    <source>
        <dbReference type="Proteomes" id="UP000277582"/>
    </source>
</evidence>
<proteinExistence type="predicted"/>
<dbReference type="EMBL" id="RCOS01000110">
    <property type="protein sequence ID" value="RSN73761.1"/>
    <property type="molecule type" value="Genomic_DNA"/>
</dbReference>
<dbReference type="InterPro" id="IPR027417">
    <property type="entry name" value="P-loop_NTPase"/>
</dbReference>
<dbReference type="GO" id="GO:0006270">
    <property type="term" value="P:DNA replication initiation"/>
    <property type="evidence" value="ECO:0007669"/>
    <property type="project" value="TreeGrafter"/>
</dbReference>
<protein>
    <submittedName>
        <fullName evidence="3">AAA family ATPase</fullName>
    </submittedName>
</protein>
<dbReference type="PANTHER" id="PTHR10763:SF26">
    <property type="entry name" value="CELL DIVISION CONTROL PROTEIN 6 HOMOLOG"/>
    <property type="match status" value="1"/>
</dbReference>
<dbReference type="RefSeq" id="WP_125671760.1">
    <property type="nucleotide sequence ID" value="NZ_RCOS01000110.1"/>
</dbReference>
<dbReference type="InterPro" id="IPR050311">
    <property type="entry name" value="ORC1/CDC6"/>
</dbReference>
<dbReference type="InterPro" id="IPR003593">
    <property type="entry name" value="AAA+_ATPase"/>
</dbReference>
<name>A0A429GIS6_9CREN</name>
<keyword evidence="1" id="KW-0235">DNA replication</keyword>
<dbReference type="Proteomes" id="UP000277582">
    <property type="component" value="Unassembled WGS sequence"/>
</dbReference>
<dbReference type="SMART" id="SM00382">
    <property type="entry name" value="AAA"/>
    <property type="match status" value="1"/>
</dbReference>
<dbReference type="OrthoDB" id="53276at2157"/>
<sequence length="375" mass="43225">MDLLDYIEDRSSKYFSAGKNIRDPRYFDLSFIPESIYLREEADDIIKAISFYLGSKLRPHLNVQGGKGSGKTTTVKFLLSNILSLQEKKGNIKKEDYQVFYISCRENPTSYKIYSAITGQKIGDPNLVEAFIDTLNAKKYTFLVLDEADFLRDVKPYNPASDYRQKDADAIFTVTRNTHAFLITIAQNVQFFDQLDPATQSSFLPIHVIFRPYRKEELFHIMKDRAEKGLYRYSLSIIEKMAEEIAENYLGDARIAIRALMFMGDEWLDELVPEAIRSAVRSVVVDSIKNLSDKEVYLLSLIPDYEVKASELYKEFTKKYKVAKATFFSMLAYLQAQGLIMLLRGRGRGGSTCQLIVDPSYVKEAKNKREEREEY</sequence>
<dbReference type="Gene3D" id="1.10.8.60">
    <property type="match status" value="1"/>
</dbReference>
<dbReference type="AlphaFoldDB" id="A0A429GIS6"/>
<comment type="caution">
    <text evidence="3">The sequence shown here is derived from an EMBL/GenBank/DDBJ whole genome shotgun (WGS) entry which is preliminary data.</text>
</comment>
<dbReference type="SUPFAM" id="SSF52540">
    <property type="entry name" value="P-loop containing nucleoside triphosphate hydrolases"/>
    <property type="match status" value="1"/>
</dbReference>
<dbReference type="PANTHER" id="PTHR10763">
    <property type="entry name" value="CELL DIVISION CONTROL PROTEIN 6-RELATED"/>
    <property type="match status" value="1"/>
</dbReference>